<evidence type="ECO:0000313" key="2">
    <source>
        <dbReference type="EMBL" id="MCI89991.1"/>
    </source>
</evidence>
<proteinExistence type="predicted"/>
<protein>
    <submittedName>
        <fullName evidence="2">Uncharacterized protein</fullName>
    </submittedName>
</protein>
<accession>A0A392VSN3</accession>
<comment type="caution">
    <text evidence="2">The sequence shown here is derived from an EMBL/GenBank/DDBJ whole genome shotgun (WGS) entry which is preliminary data.</text>
</comment>
<dbReference type="AlphaFoldDB" id="A0A392VSN3"/>
<dbReference type="Proteomes" id="UP000265520">
    <property type="component" value="Unassembled WGS sequence"/>
</dbReference>
<sequence length="50" mass="5623">SKHDPRDLDSNLSSKRRIEGCGESIMAGKSNFHANLPVPDGKNWDTWVKQ</sequence>
<evidence type="ECO:0000313" key="3">
    <source>
        <dbReference type="Proteomes" id="UP000265520"/>
    </source>
</evidence>
<reference evidence="2 3" key="1">
    <citation type="journal article" date="2018" name="Front. Plant Sci.">
        <title>Red Clover (Trifolium pratense) and Zigzag Clover (T. medium) - A Picture of Genomic Similarities and Differences.</title>
        <authorList>
            <person name="Dluhosova J."/>
            <person name="Istvanek J."/>
            <person name="Nedelnik J."/>
            <person name="Repkova J."/>
        </authorList>
    </citation>
    <scope>NUCLEOTIDE SEQUENCE [LARGE SCALE GENOMIC DNA]</scope>
    <source>
        <strain evidence="3">cv. 10/8</strain>
        <tissue evidence="2">Leaf</tissue>
    </source>
</reference>
<feature type="region of interest" description="Disordered" evidence="1">
    <location>
        <begin position="31"/>
        <end position="50"/>
    </location>
</feature>
<dbReference type="EMBL" id="LXQA011232137">
    <property type="protein sequence ID" value="MCI89991.1"/>
    <property type="molecule type" value="Genomic_DNA"/>
</dbReference>
<evidence type="ECO:0000256" key="1">
    <source>
        <dbReference type="SAM" id="MobiDB-lite"/>
    </source>
</evidence>
<name>A0A392VSN3_9FABA</name>
<keyword evidence="3" id="KW-1185">Reference proteome</keyword>
<feature type="non-terminal residue" evidence="2">
    <location>
        <position position="1"/>
    </location>
</feature>
<organism evidence="2 3">
    <name type="scientific">Trifolium medium</name>
    <dbReference type="NCBI Taxonomy" id="97028"/>
    <lineage>
        <taxon>Eukaryota</taxon>
        <taxon>Viridiplantae</taxon>
        <taxon>Streptophyta</taxon>
        <taxon>Embryophyta</taxon>
        <taxon>Tracheophyta</taxon>
        <taxon>Spermatophyta</taxon>
        <taxon>Magnoliopsida</taxon>
        <taxon>eudicotyledons</taxon>
        <taxon>Gunneridae</taxon>
        <taxon>Pentapetalae</taxon>
        <taxon>rosids</taxon>
        <taxon>fabids</taxon>
        <taxon>Fabales</taxon>
        <taxon>Fabaceae</taxon>
        <taxon>Papilionoideae</taxon>
        <taxon>50 kb inversion clade</taxon>
        <taxon>NPAAA clade</taxon>
        <taxon>Hologalegina</taxon>
        <taxon>IRL clade</taxon>
        <taxon>Trifolieae</taxon>
        <taxon>Trifolium</taxon>
    </lineage>
</organism>